<dbReference type="InterPro" id="IPR024775">
    <property type="entry name" value="DinB-like"/>
</dbReference>
<gene>
    <name evidence="2" type="ORF">F4561_003083</name>
</gene>
<evidence type="ECO:0000259" key="1">
    <source>
        <dbReference type="Pfam" id="PF12867"/>
    </source>
</evidence>
<reference evidence="2 3" key="1">
    <citation type="submission" date="2020-08" db="EMBL/GenBank/DDBJ databases">
        <title>Sequencing the genomes of 1000 actinobacteria strains.</title>
        <authorList>
            <person name="Klenk H.-P."/>
        </authorList>
    </citation>
    <scope>NUCLEOTIDE SEQUENCE [LARGE SCALE GENOMIC DNA]</scope>
    <source>
        <strain evidence="2 3">DSM 102030</strain>
    </source>
</reference>
<protein>
    <recommendedName>
        <fullName evidence="1">DinB-like domain-containing protein</fullName>
    </recommendedName>
</protein>
<evidence type="ECO:0000313" key="3">
    <source>
        <dbReference type="Proteomes" id="UP000523007"/>
    </source>
</evidence>
<dbReference type="EMBL" id="JACHJT010000001">
    <property type="protein sequence ID" value="MBB4932263.1"/>
    <property type="molecule type" value="Genomic_DNA"/>
</dbReference>
<organism evidence="2 3">
    <name type="scientific">Lipingzhangella halophila</name>
    <dbReference type="NCBI Taxonomy" id="1783352"/>
    <lineage>
        <taxon>Bacteria</taxon>
        <taxon>Bacillati</taxon>
        <taxon>Actinomycetota</taxon>
        <taxon>Actinomycetes</taxon>
        <taxon>Streptosporangiales</taxon>
        <taxon>Nocardiopsidaceae</taxon>
        <taxon>Lipingzhangella</taxon>
    </lineage>
</organism>
<proteinExistence type="predicted"/>
<comment type="caution">
    <text evidence="2">The sequence shown here is derived from an EMBL/GenBank/DDBJ whole genome shotgun (WGS) entry which is preliminary data.</text>
</comment>
<name>A0A7W7W398_9ACTN</name>
<sequence length="176" mass="19189">MTLDEARITDQLTAYCDNELWPGLVGLSDEEYLWEPVVGCWSLRPAPDGTHTVDWALPPPDPPPVTTIAWRLAFVVTNLATRAHHHFDAAPFSPDTHDWPATASGGVALLRETVRDWCRCVRGLDPSELSRAAGPSEGVHQGHSLAAMLLNANCQVIHHGGAMLLQRSLWSARAAS</sequence>
<dbReference type="Pfam" id="PF12867">
    <property type="entry name" value="DinB_2"/>
    <property type="match status" value="1"/>
</dbReference>
<dbReference type="AlphaFoldDB" id="A0A7W7W398"/>
<keyword evidence="3" id="KW-1185">Reference proteome</keyword>
<dbReference type="RefSeq" id="WP_184579581.1">
    <property type="nucleotide sequence ID" value="NZ_JACHJT010000001.1"/>
</dbReference>
<evidence type="ECO:0000313" key="2">
    <source>
        <dbReference type="EMBL" id="MBB4932263.1"/>
    </source>
</evidence>
<feature type="domain" description="DinB-like" evidence="1">
    <location>
        <begin position="24"/>
        <end position="161"/>
    </location>
</feature>
<dbReference type="Proteomes" id="UP000523007">
    <property type="component" value="Unassembled WGS sequence"/>
</dbReference>
<accession>A0A7W7W398</accession>